<protein>
    <recommendedName>
        <fullName evidence="6">Sulfatase N-terminal domain-containing protein</fullName>
    </recommendedName>
</protein>
<dbReference type="Pfam" id="PF00884">
    <property type="entry name" value="Sulfatase"/>
    <property type="match status" value="1"/>
</dbReference>
<dbReference type="InterPro" id="IPR024607">
    <property type="entry name" value="Sulfatase_CS"/>
</dbReference>
<keyword evidence="3" id="KW-0378">Hydrolase</keyword>
<feature type="chain" id="PRO_5043474059" description="Sulfatase N-terminal domain-containing protein" evidence="5">
    <location>
        <begin position="20"/>
        <end position="530"/>
    </location>
</feature>
<dbReference type="PROSITE" id="PS00523">
    <property type="entry name" value="SULFATASE_1"/>
    <property type="match status" value="1"/>
</dbReference>
<keyword evidence="8" id="KW-1185">Reference proteome</keyword>
<dbReference type="PANTHER" id="PTHR42693">
    <property type="entry name" value="ARYLSULFATASE FAMILY MEMBER"/>
    <property type="match status" value="1"/>
</dbReference>
<evidence type="ECO:0000256" key="3">
    <source>
        <dbReference type="ARBA" id="ARBA00022801"/>
    </source>
</evidence>
<proteinExistence type="inferred from homology"/>
<comment type="caution">
    <text evidence="7">The sequence shown here is derived from an EMBL/GenBank/DDBJ whole genome shotgun (WGS) entry which is preliminary data.</text>
</comment>
<keyword evidence="4" id="KW-0106">Calcium</keyword>
<dbReference type="Gene3D" id="3.40.720.10">
    <property type="entry name" value="Alkaline Phosphatase, subunit A"/>
    <property type="match status" value="1"/>
</dbReference>
<organism evidence="7 8">
    <name type="scientific">Rhodosorus marinus</name>
    <dbReference type="NCBI Taxonomy" id="101924"/>
    <lineage>
        <taxon>Eukaryota</taxon>
        <taxon>Rhodophyta</taxon>
        <taxon>Stylonematophyceae</taxon>
        <taxon>Stylonematales</taxon>
        <taxon>Stylonemataceae</taxon>
        <taxon>Rhodosorus</taxon>
    </lineage>
</organism>
<dbReference type="PANTHER" id="PTHR42693:SF33">
    <property type="entry name" value="ARYLSULFATASE"/>
    <property type="match status" value="1"/>
</dbReference>
<dbReference type="InterPro" id="IPR050738">
    <property type="entry name" value="Sulfatase"/>
</dbReference>
<comment type="similarity">
    <text evidence="1">Belongs to the sulfatase family.</text>
</comment>
<evidence type="ECO:0000256" key="5">
    <source>
        <dbReference type="SAM" id="SignalP"/>
    </source>
</evidence>
<dbReference type="AlphaFoldDB" id="A0AAV8UFP9"/>
<feature type="signal peptide" evidence="5">
    <location>
        <begin position="1"/>
        <end position="19"/>
    </location>
</feature>
<dbReference type="InterPro" id="IPR000917">
    <property type="entry name" value="Sulfatase_N"/>
</dbReference>
<feature type="domain" description="Sulfatase N-terminal" evidence="6">
    <location>
        <begin position="24"/>
        <end position="425"/>
    </location>
</feature>
<accession>A0AAV8UFP9</accession>
<dbReference type="GO" id="GO:0046872">
    <property type="term" value="F:metal ion binding"/>
    <property type="evidence" value="ECO:0007669"/>
    <property type="project" value="UniProtKB-KW"/>
</dbReference>
<evidence type="ECO:0000313" key="8">
    <source>
        <dbReference type="Proteomes" id="UP001157974"/>
    </source>
</evidence>
<dbReference type="SUPFAM" id="SSF53649">
    <property type="entry name" value="Alkaline phosphatase-like"/>
    <property type="match status" value="1"/>
</dbReference>
<evidence type="ECO:0000259" key="6">
    <source>
        <dbReference type="Pfam" id="PF00884"/>
    </source>
</evidence>
<evidence type="ECO:0000256" key="1">
    <source>
        <dbReference type="ARBA" id="ARBA00008779"/>
    </source>
</evidence>
<gene>
    <name evidence="7" type="ORF">NDN08_007156</name>
</gene>
<dbReference type="Proteomes" id="UP001157974">
    <property type="component" value="Unassembled WGS sequence"/>
</dbReference>
<keyword evidence="5" id="KW-0732">Signal</keyword>
<sequence>MIAAVLVCLLLSGLSETAAQATKPNILLMYIDDVSPRELGFYNAPRWVGGKNIESSNESLRAKTPMLDMFARDGAYFTKAWAAPICSPSRAMLLTGRFASLTKWWYNRDYGTFTNAQGETEDFVPLYLTSPILVGHLAQQAGYKTMWAGKPGMKTADLREFGFDEGVFLPNAAFKPPSPYSPEFRIRWSTRNGERVRINVDTGEEISIGTQRSFFWKPHIDLMNFPGTTEDFTYWPHTDELRAEYGLSTYGPDVESESIIDFITRSNDEDKPFFIFHNSKLGHKAFNFIQPEKGNDYPPTPKLTWDEETRSYTRSEVTITGSAGVYETEGINDGGLYRHIEYVDYMLWQYVEHLKELGIMDNTIIIFASDNGTTEWGKGSSERQKGPHVPFVVYAPGMELTKQGRQEELVHVVDMLPTLADIMGAEDVIEQPVKYKRHGLNLWPYLTTSKRRHRIMAYAYIRDIQMIRGRLVMRDGNRSWWRVDNEVEDYDSYPPITNWSALPPRFRRERDNLIRIMRKYDVYDTAHDYI</sequence>
<dbReference type="GO" id="GO:0004065">
    <property type="term" value="F:arylsulfatase activity"/>
    <property type="evidence" value="ECO:0007669"/>
    <property type="project" value="TreeGrafter"/>
</dbReference>
<evidence type="ECO:0000256" key="4">
    <source>
        <dbReference type="ARBA" id="ARBA00022837"/>
    </source>
</evidence>
<evidence type="ECO:0000256" key="2">
    <source>
        <dbReference type="ARBA" id="ARBA00022723"/>
    </source>
</evidence>
<reference evidence="7 8" key="1">
    <citation type="journal article" date="2023" name="Nat. Commun.">
        <title>Origin of minicircular mitochondrial genomes in red algae.</title>
        <authorList>
            <person name="Lee Y."/>
            <person name="Cho C.H."/>
            <person name="Lee Y.M."/>
            <person name="Park S.I."/>
            <person name="Yang J.H."/>
            <person name="West J.A."/>
            <person name="Bhattacharya D."/>
            <person name="Yoon H.S."/>
        </authorList>
    </citation>
    <scope>NUCLEOTIDE SEQUENCE [LARGE SCALE GENOMIC DNA]</scope>
    <source>
        <strain evidence="7 8">CCMP1338</strain>
        <tissue evidence="7">Whole cell</tissue>
    </source>
</reference>
<evidence type="ECO:0000313" key="7">
    <source>
        <dbReference type="EMBL" id="KAJ8901308.1"/>
    </source>
</evidence>
<dbReference type="InterPro" id="IPR017850">
    <property type="entry name" value="Alkaline_phosphatase_core_sf"/>
</dbReference>
<name>A0AAV8UFP9_9RHOD</name>
<keyword evidence="2" id="KW-0479">Metal-binding</keyword>
<dbReference type="EMBL" id="JAMWBK010000011">
    <property type="protein sequence ID" value="KAJ8901308.1"/>
    <property type="molecule type" value="Genomic_DNA"/>
</dbReference>